<dbReference type="NCBIfam" id="NF003806">
    <property type="entry name" value="PRK05395.1-3"/>
    <property type="match status" value="1"/>
</dbReference>
<comment type="function">
    <text evidence="2 9">Catalyzes a trans-dehydration via an enolate intermediate.</text>
</comment>
<feature type="binding site" evidence="9">
    <location>
        <position position="75"/>
    </location>
    <ligand>
        <name>substrate</name>
    </ligand>
</feature>
<evidence type="ECO:0000256" key="1">
    <source>
        <dbReference type="ARBA" id="ARBA00001864"/>
    </source>
</evidence>
<evidence type="ECO:0000256" key="5">
    <source>
        <dbReference type="ARBA" id="ARBA00011193"/>
    </source>
</evidence>
<feature type="active site" description="Proton acceptor" evidence="9">
    <location>
        <position position="24"/>
    </location>
</feature>
<keyword evidence="9" id="KW-0028">Amino-acid biosynthesis</keyword>
<evidence type="ECO:0000313" key="10">
    <source>
        <dbReference type="EMBL" id="MDR4305599.1"/>
    </source>
</evidence>
<dbReference type="EC" id="4.2.1.10" evidence="6 9"/>
<feature type="binding site" evidence="9">
    <location>
        <begin position="102"/>
        <end position="103"/>
    </location>
    <ligand>
        <name>substrate</name>
    </ligand>
</feature>
<evidence type="ECO:0000256" key="4">
    <source>
        <dbReference type="ARBA" id="ARBA00011037"/>
    </source>
</evidence>
<evidence type="ECO:0000313" key="11">
    <source>
        <dbReference type="Proteomes" id="UP001181622"/>
    </source>
</evidence>
<dbReference type="SUPFAM" id="SSF52304">
    <property type="entry name" value="Type II 3-dehydroquinate dehydratase"/>
    <property type="match status" value="1"/>
</dbReference>
<dbReference type="Pfam" id="PF01220">
    <property type="entry name" value="DHquinase_II"/>
    <property type="match status" value="1"/>
</dbReference>
<evidence type="ECO:0000256" key="3">
    <source>
        <dbReference type="ARBA" id="ARBA00004902"/>
    </source>
</evidence>
<accession>A0ABU1DC36</accession>
<feature type="site" description="Transition state stabilizer" evidence="9">
    <location>
        <position position="19"/>
    </location>
</feature>
<dbReference type="PROSITE" id="PS01029">
    <property type="entry name" value="DEHYDROQUINASE_II"/>
    <property type="match status" value="1"/>
</dbReference>
<dbReference type="NCBIfam" id="TIGR01088">
    <property type="entry name" value="aroQ"/>
    <property type="match status" value="1"/>
</dbReference>
<comment type="subunit">
    <text evidence="5 9">Homododecamer.</text>
</comment>
<keyword evidence="8 9" id="KW-0456">Lyase</keyword>
<dbReference type="InterPro" id="IPR018509">
    <property type="entry name" value="DHquinase_II_CS"/>
</dbReference>
<dbReference type="EMBL" id="JADBEO010000004">
    <property type="protein sequence ID" value="MDR4305599.1"/>
    <property type="molecule type" value="Genomic_DNA"/>
</dbReference>
<dbReference type="InterPro" id="IPR036441">
    <property type="entry name" value="DHquinase_II_sf"/>
</dbReference>
<feature type="binding site" evidence="9">
    <location>
        <position position="88"/>
    </location>
    <ligand>
        <name>substrate</name>
    </ligand>
</feature>
<comment type="caution">
    <text evidence="10">The sequence shown here is derived from an EMBL/GenBank/DDBJ whole genome shotgun (WGS) entry which is preliminary data.</text>
</comment>
<evidence type="ECO:0000256" key="9">
    <source>
        <dbReference type="HAMAP-Rule" id="MF_00169"/>
    </source>
</evidence>
<dbReference type="NCBIfam" id="NF003807">
    <property type="entry name" value="PRK05395.1-4"/>
    <property type="match status" value="1"/>
</dbReference>
<dbReference type="CDD" id="cd00466">
    <property type="entry name" value="DHQase_II"/>
    <property type="match status" value="1"/>
</dbReference>
<protein>
    <recommendedName>
        <fullName evidence="6 9">3-dehydroquinate dehydratase</fullName>
        <shortName evidence="9">3-dehydroquinase</shortName>
        <ecNumber evidence="6 9">4.2.1.10</ecNumber>
    </recommendedName>
    <alternativeName>
        <fullName evidence="9">Type II DHQase</fullName>
    </alternativeName>
</protein>
<comment type="catalytic activity">
    <reaction evidence="1 9">
        <text>3-dehydroquinate = 3-dehydroshikimate + H2O</text>
        <dbReference type="Rhea" id="RHEA:21096"/>
        <dbReference type="ChEBI" id="CHEBI:15377"/>
        <dbReference type="ChEBI" id="CHEBI:16630"/>
        <dbReference type="ChEBI" id="CHEBI:32364"/>
        <dbReference type="EC" id="4.2.1.10"/>
    </reaction>
</comment>
<comment type="pathway">
    <text evidence="3 9">Metabolic intermediate biosynthesis; chorismate biosynthesis; chorismate from D-erythrose 4-phosphate and phosphoenolpyruvate: step 3/7.</text>
</comment>
<dbReference type="NCBIfam" id="NF003805">
    <property type="entry name" value="PRK05395.1-2"/>
    <property type="match status" value="1"/>
</dbReference>
<name>A0ABU1DC36_9HYPH</name>
<feature type="binding site" evidence="9">
    <location>
        <position position="81"/>
    </location>
    <ligand>
        <name>substrate</name>
    </ligand>
</feature>
<evidence type="ECO:0000256" key="6">
    <source>
        <dbReference type="ARBA" id="ARBA00012060"/>
    </source>
</evidence>
<dbReference type="HAMAP" id="MF_00169">
    <property type="entry name" value="AroQ"/>
    <property type="match status" value="1"/>
</dbReference>
<evidence type="ECO:0000256" key="7">
    <source>
        <dbReference type="ARBA" id="ARBA00023141"/>
    </source>
</evidence>
<keyword evidence="11" id="KW-1185">Reference proteome</keyword>
<sequence>MKPVVFVLNGPNLNLLGLREPAVYGTATLSDVETRARTVGAGLGLEIDFRQTNHEGVLIDWIQEARTKAQGIVLNAGGYSHTSVAIQDALRGADVPVIEVHLSNIHAREAYRHHSFVSAAAAGVIVGLGIDGYDFALQALARRIAPREPEILSV</sequence>
<keyword evidence="7 9" id="KW-0057">Aromatic amino acid biosynthesis</keyword>
<dbReference type="PIRSF" id="PIRSF001399">
    <property type="entry name" value="DHquinase_II"/>
    <property type="match status" value="1"/>
</dbReference>
<dbReference type="PANTHER" id="PTHR21272">
    <property type="entry name" value="CATABOLIC 3-DEHYDROQUINASE"/>
    <property type="match status" value="1"/>
</dbReference>
<proteinExistence type="inferred from homology"/>
<gene>
    <name evidence="9 10" type="primary">aroQ</name>
    <name evidence="10" type="ORF">IHQ68_03045</name>
</gene>
<comment type="similarity">
    <text evidence="4 9">Belongs to the type-II 3-dehydroquinase family.</text>
</comment>
<organism evidence="10 11">
    <name type="scientific">Chelatococcus sambhunathii</name>
    <dbReference type="NCBI Taxonomy" id="363953"/>
    <lineage>
        <taxon>Bacteria</taxon>
        <taxon>Pseudomonadati</taxon>
        <taxon>Pseudomonadota</taxon>
        <taxon>Alphaproteobacteria</taxon>
        <taxon>Hyphomicrobiales</taxon>
        <taxon>Chelatococcaceae</taxon>
        <taxon>Chelatococcus</taxon>
    </lineage>
</organism>
<evidence type="ECO:0000256" key="2">
    <source>
        <dbReference type="ARBA" id="ARBA00003924"/>
    </source>
</evidence>
<evidence type="ECO:0000256" key="8">
    <source>
        <dbReference type="ARBA" id="ARBA00023239"/>
    </source>
</evidence>
<dbReference type="Gene3D" id="3.40.50.9100">
    <property type="entry name" value="Dehydroquinase, class II"/>
    <property type="match status" value="1"/>
</dbReference>
<feature type="binding site" evidence="9">
    <location>
        <position position="112"/>
    </location>
    <ligand>
        <name>substrate</name>
    </ligand>
</feature>
<reference evidence="10" key="1">
    <citation type="submission" date="2020-10" db="EMBL/GenBank/DDBJ databases">
        <authorList>
            <person name="Abbas A."/>
            <person name="Razzaq R."/>
            <person name="Waqas M."/>
            <person name="Abbas N."/>
            <person name="Nielsen T.K."/>
            <person name="Hansen L.H."/>
            <person name="Hussain S."/>
            <person name="Shahid M."/>
        </authorList>
    </citation>
    <scope>NUCLEOTIDE SEQUENCE</scope>
    <source>
        <strain evidence="10">S14</strain>
    </source>
</reference>
<feature type="active site" description="Proton donor" evidence="9">
    <location>
        <position position="101"/>
    </location>
</feature>
<dbReference type="PANTHER" id="PTHR21272:SF3">
    <property type="entry name" value="CATABOLIC 3-DEHYDROQUINASE"/>
    <property type="match status" value="1"/>
</dbReference>
<dbReference type="GO" id="GO:0003855">
    <property type="term" value="F:3-dehydroquinate dehydratase activity"/>
    <property type="evidence" value="ECO:0007669"/>
    <property type="project" value="UniProtKB-EC"/>
</dbReference>
<dbReference type="RefSeq" id="WP_309388742.1">
    <property type="nucleotide sequence ID" value="NZ_JADBEO010000004.1"/>
</dbReference>
<dbReference type="InterPro" id="IPR001874">
    <property type="entry name" value="DHquinase_II"/>
</dbReference>
<dbReference type="Proteomes" id="UP001181622">
    <property type="component" value="Unassembled WGS sequence"/>
</dbReference>